<reference evidence="1 2" key="1">
    <citation type="journal article" date="2014" name="Nat. Commun.">
        <title>Multiple recent horizontal transfers of a large genomic region in cheese making fungi.</title>
        <authorList>
            <person name="Cheeseman K."/>
            <person name="Ropars J."/>
            <person name="Renault P."/>
            <person name="Dupont J."/>
            <person name="Gouzy J."/>
            <person name="Branca A."/>
            <person name="Abraham A.L."/>
            <person name="Ceppi M."/>
            <person name="Conseiller E."/>
            <person name="Debuchy R."/>
            <person name="Malagnac F."/>
            <person name="Goarin A."/>
            <person name="Silar P."/>
            <person name="Lacoste S."/>
            <person name="Sallet E."/>
            <person name="Bensimon A."/>
            <person name="Giraud T."/>
            <person name="Brygoo Y."/>
        </authorList>
    </citation>
    <scope>NUCLEOTIDE SEQUENCE [LARGE SCALE GENOMIC DNA]</scope>
    <source>
        <strain evidence="2">FM 013</strain>
    </source>
</reference>
<dbReference type="EMBL" id="HG793155">
    <property type="protein sequence ID" value="CRL27330.1"/>
    <property type="molecule type" value="Genomic_DNA"/>
</dbReference>
<evidence type="ECO:0000313" key="2">
    <source>
        <dbReference type="Proteomes" id="UP000053732"/>
    </source>
</evidence>
<protein>
    <submittedName>
        <fullName evidence="1">Str. FM013</fullName>
    </submittedName>
</protein>
<proteinExistence type="predicted"/>
<organism evidence="1 2">
    <name type="scientific">Penicillium camemberti (strain FM 013)</name>
    <dbReference type="NCBI Taxonomy" id="1429867"/>
    <lineage>
        <taxon>Eukaryota</taxon>
        <taxon>Fungi</taxon>
        <taxon>Dikarya</taxon>
        <taxon>Ascomycota</taxon>
        <taxon>Pezizomycotina</taxon>
        <taxon>Eurotiomycetes</taxon>
        <taxon>Eurotiomycetidae</taxon>
        <taxon>Eurotiales</taxon>
        <taxon>Aspergillaceae</taxon>
        <taxon>Penicillium</taxon>
    </lineage>
</organism>
<name>A0A0G4PLQ5_PENC3</name>
<keyword evidence="2" id="KW-1185">Reference proteome</keyword>
<sequence>MGDPHCPRLASRVFSVLEPQKTEDAGDFVLLDGSYDPRKERVWSRVTAEPTKEPRTKNHRPTMFYLIVLCLAEPLDVFNREETNERKRTSGNEPIEHTRRRIERAVRSPVVSLDSCLADLMRKHAFSIQARATSAKIIYPGPHCICRALRRSLSPS</sequence>
<gene>
    <name evidence="1" type="ORF">PCAMFM013_S022g000009</name>
</gene>
<accession>A0A0G4PLQ5</accession>
<evidence type="ECO:0000313" key="1">
    <source>
        <dbReference type="EMBL" id="CRL27330.1"/>
    </source>
</evidence>
<dbReference type="AlphaFoldDB" id="A0A0G4PLQ5"/>
<dbReference type="Proteomes" id="UP000053732">
    <property type="component" value="Unassembled WGS sequence"/>
</dbReference>